<dbReference type="PANTHER" id="PTHR47505:SF1">
    <property type="entry name" value="DNA UTILIZATION PROTEIN YHGH"/>
    <property type="match status" value="1"/>
</dbReference>
<dbReference type="InterPro" id="IPR000836">
    <property type="entry name" value="PRTase_dom"/>
</dbReference>
<gene>
    <name evidence="2" type="ORF">J21TS3_23950</name>
</gene>
<dbReference type="Proteomes" id="UP000680638">
    <property type="component" value="Unassembled WGS sequence"/>
</dbReference>
<protein>
    <submittedName>
        <fullName evidence="2">Amidophosphoribosyltransferase</fullName>
    </submittedName>
</protein>
<evidence type="ECO:0000313" key="2">
    <source>
        <dbReference type="EMBL" id="GIO67574.1"/>
    </source>
</evidence>
<evidence type="ECO:0000256" key="1">
    <source>
        <dbReference type="ARBA" id="ARBA00008007"/>
    </source>
</evidence>
<dbReference type="InterPro" id="IPR051910">
    <property type="entry name" value="ComF/GntX_DNA_util-trans"/>
</dbReference>
<evidence type="ECO:0000313" key="3">
    <source>
        <dbReference type="Proteomes" id="UP000680638"/>
    </source>
</evidence>
<dbReference type="RefSeq" id="WP_246536864.1">
    <property type="nucleotide sequence ID" value="NZ_BORW01000010.1"/>
</dbReference>
<dbReference type="InterPro" id="IPR029057">
    <property type="entry name" value="PRTase-like"/>
</dbReference>
<dbReference type="Gene3D" id="3.40.50.2020">
    <property type="match status" value="1"/>
</dbReference>
<keyword evidence="3" id="KW-1185">Reference proteome</keyword>
<dbReference type="EMBL" id="BORW01000010">
    <property type="protein sequence ID" value="GIO67574.1"/>
    <property type="molecule type" value="Genomic_DNA"/>
</dbReference>
<organism evidence="2 3">
    <name type="scientific">Paenibacillus cookii</name>
    <dbReference type="NCBI Taxonomy" id="157839"/>
    <lineage>
        <taxon>Bacteria</taxon>
        <taxon>Bacillati</taxon>
        <taxon>Bacillota</taxon>
        <taxon>Bacilli</taxon>
        <taxon>Bacillales</taxon>
        <taxon>Paenibacillaceae</taxon>
        <taxon>Paenibacillus</taxon>
    </lineage>
</organism>
<comment type="similarity">
    <text evidence="1">Belongs to the ComF/GntX family.</text>
</comment>
<dbReference type="SUPFAM" id="SSF53271">
    <property type="entry name" value="PRTase-like"/>
    <property type="match status" value="1"/>
</dbReference>
<sequence>MSSLSSSISRFIRELLAPPGDVCLTCGSRTKLVREWPGICRRCAGAIPWIFRPRCAHCGRAIGCPDCLRPDARLRSFVMNRSAVRYNEMMREWLAQYKYRGHERYAALIVKMLSHAFVRMQHEISSLQRQPSLSRTDQLWRPDLVTYVPVSSARLAERGFNQAQVFAEGLGRLHGLTVADLLVRSRHTEKQSFKTRLERIQSMRSAFEFSARGFHICENSSRVIPPSDAVPGTMRILIIDDIYTTGGTLNACATVIRQGVRRETGMDPEIYSLTWARS</sequence>
<name>A0ABQ4LWJ3_9BACL</name>
<dbReference type="PANTHER" id="PTHR47505">
    <property type="entry name" value="DNA UTILIZATION PROTEIN YHGH"/>
    <property type="match status" value="1"/>
</dbReference>
<accession>A0ABQ4LWJ3</accession>
<proteinExistence type="inferred from homology"/>
<dbReference type="CDD" id="cd06223">
    <property type="entry name" value="PRTases_typeI"/>
    <property type="match status" value="1"/>
</dbReference>
<comment type="caution">
    <text evidence="2">The sequence shown here is derived from an EMBL/GenBank/DDBJ whole genome shotgun (WGS) entry which is preliminary data.</text>
</comment>
<reference evidence="2 3" key="1">
    <citation type="submission" date="2021-03" db="EMBL/GenBank/DDBJ databases">
        <title>Antimicrobial resistance genes in bacteria isolated from Japanese honey, and their potential for conferring macrolide and lincosamide resistance in the American foulbrood pathogen Paenibacillus larvae.</title>
        <authorList>
            <person name="Okamoto M."/>
            <person name="Kumagai M."/>
            <person name="Kanamori H."/>
            <person name="Takamatsu D."/>
        </authorList>
    </citation>
    <scope>NUCLEOTIDE SEQUENCE [LARGE SCALE GENOMIC DNA]</scope>
    <source>
        <strain evidence="2 3">J21TS3</strain>
    </source>
</reference>